<dbReference type="InterPro" id="IPR050431">
    <property type="entry name" value="Adaptor_comp_med_subunit"/>
</dbReference>
<evidence type="ECO:0000259" key="6">
    <source>
        <dbReference type="PROSITE" id="PS51072"/>
    </source>
</evidence>
<dbReference type="CDD" id="cd14835">
    <property type="entry name" value="AP1_Mu_N"/>
    <property type="match status" value="1"/>
</dbReference>
<dbReference type="GO" id="GO:0016192">
    <property type="term" value="P:vesicle-mediated transport"/>
    <property type="evidence" value="ECO:0007669"/>
    <property type="project" value="InterPro"/>
</dbReference>
<dbReference type="PROSITE" id="PS51072">
    <property type="entry name" value="MHD"/>
    <property type="match status" value="1"/>
</dbReference>
<keyword evidence="4" id="KW-0472">Membrane</keyword>
<reference evidence="7 9" key="1">
    <citation type="submission" date="2024-03" db="EMBL/GenBank/DDBJ databases">
        <title>The Acrasis kona genome and developmental transcriptomes reveal deep origins of eukaryotic multicellular pathways.</title>
        <authorList>
            <person name="Sheikh S."/>
            <person name="Fu C.-J."/>
            <person name="Brown M.W."/>
            <person name="Baldauf S.L."/>
        </authorList>
    </citation>
    <scope>NUCLEOTIDE SEQUENCE [LARGE SCALE GENOMIC DNA]</scope>
    <source>
        <strain evidence="7 9">ATCC MYA-3509</strain>
    </source>
</reference>
<evidence type="ECO:0000256" key="4">
    <source>
        <dbReference type="ARBA" id="ARBA00023136"/>
    </source>
</evidence>
<dbReference type="GO" id="GO:0030131">
    <property type="term" value="C:clathrin adaptor complex"/>
    <property type="evidence" value="ECO:0007669"/>
    <property type="project" value="UniProtKB-UniRule"/>
</dbReference>
<evidence type="ECO:0000256" key="1">
    <source>
        <dbReference type="ARBA" id="ARBA00004308"/>
    </source>
</evidence>
<keyword evidence="9" id="KW-1185">Reference proteome</keyword>
<dbReference type="SUPFAM" id="SSF64356">
    <property type="entry name" value="SNARE-like"/>
    <property type="match status" value="1"/>
</dbReference>
<dbReference type="GO" id="GO:0006886">
    <property type="term" value="P:intracellular protein transport"/>
    <property type="evidence" value="ECO:0007669"/>
    <property type="project" value="UniProtKB-UniRule"/>
</dbReference>
<dbReference type="InterPro" id="IPR036168">
    <property type="entry name" value="AP2_Mu_C_sf"/>
</dbReference>
<dbReference type="PIRSF" id="PIRSF005992">
    <property type="entry name" value="Clathrin_mu"/>
    <property type="match status" value="1"/>
</dbReference>
<dbReference type="InterPro" id="IPR028565">
    <property type="entry name" value="MHD"/>
</dbReference>
<comment type="subcellular location">
    <subcellularLocation>
        <location evidence="1">Endomembrane system</location>
    </subcellularLocation>
</comment>
<keyword evidence="3 5" id="KW-0653">Protein transport</keyword>
<dbReference type="EMBL" id="JAOPGA020000692">
    <property type="protein sequence ID" value="KAL0480831.1"/>
    <property type="molecule type" value="Genomic_DNA"/>
</dbReference>
<dbReference type="EMBL" id="JAOPGA020000303">
    <property type="protein sequence ID" value="KAL0478067.1"/>
    <property type="molecule type" value="Genomic_DNA"/>
</dbReference>
<evidence type="ECO:0000256" key="3">
    <source>
        <dbReference type="ARBA" id="ARBA00022927"/>
    </source>
</evidence>
<dbReference type="InterPro" id="IPR001392">
    <property type="entry name" value="Clathrin_mu"/>
</dbReference>
<evidence type="ECO:0000256" key="5">
    <source>
        <dbReference type="PIRNR" id="PIRNR005992"/>
    </source>
</evidence>
<dbReference type="Pfam" id="PF00928">
    <property type="entry name" value="Adap_comp_sub"/>
    <property type="match status" value="1"/>
</dbReference>
<dbReference type="SUPFAM" id="SSF49447">
    <property type="entry name" value="Second domain of Mu2 adaptin subunit (ap50) of ap2 adaptor"/>
    <property type="match status" value="1"/>
</dbReference>
<organism evidence="7 9">
    <name type="scientific">Acrasis kona</name>
    <dbReference type="NCBI Taxonomy" id="1008807"/>
    <lineage>
        <taxon>Eukaryota</taxon>
        <taxon>Discoba</taxon>
        <taxon>Heterolobosea</taxon>
        <taxon>Tetramitia</taxon>
        <taxon>Eutetramitia</taxon>
        <taxon>Acrasidae</taxon>
        <taxon>Acrasis</taxon>
    </lineage>
</organism>
<feature type="domain" description="MHD" evidence="6">
    <location>
        <begin position="220"/>
        <end position="478"/>
    </location>
</feature>
<protein>
    <submittedName>
        <fullName evidence="7">AP-1 complex subunit mu</fullName>
    </submittedName>
</protein>
<evidence type="ECO:0000313" key="9">
    <source>
        <dbReference type="Proteomes" id="UP001431209"/>
    </source>
</evidence>
<dbReference type="PANTHER" id="PTHR10529">
    <property type="entry name" value="AP COMPLEX SUBUNIT MU"/>
    <property type="match status" value="1"/>
</dbReference>
<gene>
    <name evidence="8" type="ORF">AKO1_007041</name>
    <name evidence="7" type="ORF">AKO1_012904</name>
</gene>
<keyword evidence="2 5" id="KW-0813">Transport</keyword>
<evidence type="ECO:0000256" key="2">
    <source>
        <dbReference type="ARBA" id="ARBA00022448"/>
    </source>
</evidence>
<dbReference type="Proteomes" id="UP001431209">
    <property type="component" value="Unassembled WGS sequence"/>
</dbReference>
<dbReference type="Pfam" id="PF01217">
    <property type="entry name" value="Clat_adaptor_s"/>
    <property type="match status" value="1"/>
</dbReference>
<dbReference type="FunFam" id="3.30.450.60:FF:000002">
    <property type="entry name" value="AP-2 complex subunit mu, putative"/>
    <property type="match status" value="1"/>
</dbReference>
<dbReference type="InterPro" id="IPR011012">
    <property type="entry name" value="Longin-like_dom_sf"/>
</dbReference>
<evidence type="ECO:0000313" key="8">
    <source>
        <dbReference type="EMBL" id="KAL0480831.1"/>
    </source>
</evidence>
<dbReference type="InterPro" id="IPR022775">
    <property type="entry name" value="AP_mu_sigma_su"/>
</dbReference>
<dbReference type="CDD" id="cd09250">
    <property type="entry name" value="AP-1_Mu1_Cterm"/>
    <property type="match status" value="1"/>
</dbReference>
<dbReference type="Gene3D" id="2.60.40.1170">
    <property type="entry name" value="Mu homology domain, subdomain B"/>
    <property type="match status" value="2"/>
</dbReference>
<dbReference type="AlphaFoldDB" id="A0AAW2YLE4"/>
<proteinExistence type="inferred from homology"/>
<comment type="caution">
    <text evidence="7">The sequence shown here is derived from an EMBL/GenBank/DDBJ whole genome shotgun (WGS) entry which is preliminary data.</text>
</comment>
<name>A0AAW2YLE4_9EUKA</name>
<dbReference type="Gene3D" id="3.30.450.60">
    <property type="match status" value="1"/>
</dbReference>
<dbReference type="PRINTS" id="PR00314">
    <property type="entry name" value="CLATHRINADPT"/>
</dbReference>
<sequence>MSGSASVLYILDLKGKPLISRNYRGDIPNNIIEKFRKRVVKEENESNIRPVFEDSGYSFFHVKHRNLFFVMVSKQNANAMMVLSFLLNVINVFKHYFREVEEESIKDNFVVVYELLDEMMDFGYPQSTEPKILQEFIKVESHKLQIDKKISEALGVGLGGNQFNISTLANSFSQLVVQLAEGAVQQVTNAEPSDNLSKVTVPKEFTANISWRPANIVHKKNECFLDVVESVNVLLSPSGSTLRSEILGVLKMRTFLTGMPELKLGLNDKVLFENLGRTTKGRAVELEDVKFHQCVRLNRFEQERTISFVPPDGEFDLMSYRLNTKVKALVMVDMESELHSESRIAYKVTAKSQFKRRSTANNVDIFIPVPRDSDTPTFTTSMGSAEYAPEHDAIKWTIKQFQGGKEYTMKCQVNLPSTTNGSTQYAEVKKRPVKVQFEIPYFTVSGLQVRYLKIMDKSGYQGLPWVRYITQSGEYSVRHN</sequence>
<comment type="similarity">
    <text evidence="5">Belongs to the adaptor complexes medium subunit family.</text>
</comment>
<evidence type="ECO:0000313" key="7">
    <source>
        <dbReference type="EMBL" id="KAL0478067.1"/>
    </source>
</evidence>
<dbReference type="GO" id="GO:0012505">
    <property type="term" value="C:endomembrane system"/>
    <property type="evidence" value="ECO:0007669"/>
    <property type="project" value="UniProtKB-SubCell"/>
</dbReference>
<accession>A0AAW2YLE4</accession>